<name>B0NA49_CLOS5</name>
<protein>
    <submittedName>
        <fullName evidence="1">Uncharacterized protein</fullName>
    </submittedName>
</protein>
<dbReference type="CDD" id="cd00077">
    <property type="entry name" value="HDc"/>
    <property type="match status" value="1"/>
</dbReference>
<dbReference type="STRING" id="411468.CLOSCI_00316"/>
<dbReference type="GeneID" id="62694566"/>
<dbReference type="SUPFAM" id="SSF109604">
    <property type="entry name" value="HD-domain/PDEase-like"/>
    <property type="match status" value="1"/>
</dbReference>
<dbReference type="SMART" id="SM00471">
    <property type="entry name" value="HDc"/>
    <property type="match status" value="1"/>
</dbReference>
<organism evidence="1 2">
    <name type="scientific">Clostridium scindens (strain ATCC 35704 / DSM 5676 / VPI 13733 / 19)</name>
    <dbReference type="NCBI Taxonomy" id="411468"/>
    <lineage>
        <taxon>Bacteria</taxon>
        <taxon>Bacillati</taxon>
        <taxon>Bacillota</taxon>
        <taxon>Clostridia</taxon>
        <taxon>Lachnospirales</taxon>
        <taxon>Lachnospiraceae</taxon>
    </lineage>
</organism>
<dbReference type="eggNOG" id="COG3481">
    <property type="taxonomic scope" value="Bacteria"/>
</dbReference>
<reference evidence="1 2" key="1">
    <citation type="journal article" date="2019" name="Appl. Environ. Microbiol.">
        <title>Clostridium scindens ATCC 35704: integration of nutritional requirements, the complete genome sequence, and global transcriptional responses to bile acids.</title>
        <authorList>
            <person name="Devendran S."/>
            <person name="Shrestha R."/>
            <person name="Alves J.M.P."/>
            <person name="Wolf P.G."/>
            <person name="Ly L."/>
            <person name="Hernandez A.G."/>
            <person name="Mendez-Garcia C."/>
            <person name="Inboden A."/>
            <person name="Wiley J."/>
            <person name="Paul O."/>
            <person name="Allen A."/>
            <person name="Springer E."/>
            <person name="Wright C.L."/>
            <person name="Fields C.J."/>
            <person name="Daniel S.L."/>
            <person name="Ridlon J.M."/>
        </authorList>
    </citation>
    <scope>NUCLEOTIDE SEQUENCE [LARGE SCALE GENOMIC DNA]</scope>
    <source>
        <strain evidence="1 2">ATCC 35704</strain>
    </source>
</reference>
<gene>
    <name evidence="1" type="ORF">HDCHBGLK_00329</name>
</gene>
<dbReference type="EMBL" id="CP036170">
    <property type="protein sequence ID" value="QBF72983.1"/>
    <property type="molecule type" value="Genomic_DNA"/>
</dbReference>
<dbReference type="Proteomes" id="UP000289664">
    <property type="component" value="Chromosome"/>
</dbReference>
<dbReference type="Pfam" id="PF01966">
    <property type="entry name" value="HD"/>
    <property type="match status" value="1"/>
</dbReference>
<dbReference type="InterPro" id="IPR003607">
    <property type="entry name" value="HD/PDEase_dom"/>
</dbReference>
<dbReference type="HOGENOM" id="CLU_099360_0_0_9"/>
<keyword evidence="2" id="KW-1185">Reference proteome</keyword>
<accession>B0NA49</accession>
<dbReference type="KEGG" id="csci:HDCHBGLK_00329"/>
<proteinExistence type="predicted"/>
<evidence type="ECO:0000313" key="1">
    <source>
        <dbReference type="EMBL" id="QBF72983.1"/>
    </source>
</evidence>
<dbReference type="InterPro" id="IPR006674">
    <property type="entry name" value="HD_domain"/>
</dbReference>
<dbReference type="Gene3D" id="1.10.3210.10">
    <property type="entry name" value="Hypothetical protein af1432"/>
    <property type="match status" value="1"/>
</dbReference>
<evidence type="ECO:0000313" key="2">
    <source>
        <dbReference type="Proteomes" id="UP000289664"/>
    </source>
</evidence>
<dbReference type="RefSeq" id="WP_004605871.1">
    <property type="nucleotide sequence ID" value="NZ_CP036170.1"/>
</dbReference>
<sequence length="204" mass="22839">MLSGKIRDLLLSTERTGMIGLIGYMEDAGFFSSPCSTSHHLSKEGGLAEHSLNVYYMAFGLAKLITGKEEIDKKTTDSLIICSLLHDIGKMGQFNKPGYIPNMIKGRATKANPNPEPKQSDSKPYKVNPELLSVDHEVRSLAIISKYIDLTEEEQQAILWHNGLYGPFKYEIQGKETLLYMILHFADMLASRVVEKEDIEDGEV</sequence>
<dbReference type="AlphaFoldDB" id="B0NA49"/>
<dbReference type="OrthoDB" id="357543at2"/>